<organism evidence="3 4">
    <name type="scientific">Winogradskyella ouciana</name>
    <dbReference type="NCBI Taxonomy" id="2608631"/>
    <lineage>
        <taxon>Bacteria</taxon>
        <taxon>Pseudomonadati</taxon>
        <taxon>Bacteroidota</taxon>
        <taxon>Flavobacteriia</taxon>
        <taxon>Flavobacteriales</taxon>
        <taxon>Flavobacteriaceae</taxon>
        <taxon>Winogradskyella</taxon>
    </lineage>
</organism>
<comment type="caution">
    <text evidence="3">The sequence shown here is derived from an EMBL/GenBank/DDBJ whole genome shotgun (WGS) entry which is preliminary data.</text>
</comment>
<accession>A0A7K1GFU2</accession>
<evidence type="ECO:0000256" key="1">
    <source>
        <dbReference type="SAM" id="Phobius"/>
    </source>
</evidence>
<feature type="transmembrane region" description="Helical" evidence="1">
    <location>
        <begin position="181"/>
        <end position="204"/>
    </location>
</feature>
<feature type="transmembrane region" description="Helical" evidence="1">
    <location>
        <begin position="91"/>
        <end position="109"/>
    </location>
</feature>
<gene>
    <name evidence="3" type="ORF">F1003_07310</name>
</gene>
<dbReference type="PANTHER" id="PTHR14969:SF13">
    <property type="entry name" value="AT30094P"/>
    <property type="match status" value="1"/>
</dbReference>
<feature type="domain" description="Phosphatidic acid phosphatase type 2/haloperoxidase" evidence="2">
    <location>
        <begin position="113"/>
        <end position="227"/>
    </location>
</feature>
<keyword evidence="1" id="KW-1133">Transmembrane helix</keyword>
<sequence>MRKQLIDFLRGLKNLLKEKFHNSNPKWPYIITAFLSTILVVVSIILFVKFTHGMMSELFESYDKAISEYVWTHKSAFLTDYMVAVTEIGDVIGYGIVFGLLIVVFLAVFKHWKYIAQLGLVLILALSSNVLLKEIINRSRPLGEHMVTVKTLSYPSGHAMVSMAFYGFLIYLIAYFKMNKVLKVCLITILTILILSIGISRIYLGVHYPSDVLGGYIAGIMWVTFCVLIFNLVKIFRRDPET</sequence>
<evidence type="ECO:0000313" key="3">
    <source>
        <dbReference type="EMBL" id="MTE26739.1"/>
    </source>
</evidence>
<dbReference type="SMART" id="SM00014">
    <property type="entry name" value="acidPPc"/>
    <property type="match status" value="1"/>
</dbReference>
<protein>
    <submittedName>
        <fullName evidence="3">Phosphatase PAP2 family protein</fullName>
    </submittedName>
</protein>
<evidence type="ECO:0000259" key="2">
    <source>
        <dbReference type="SMART" id="SM00014"/>
    </source>
</evidence>
<feature type="transmembrane region" description="Helical" evidence="1">
    <location>
        <begin position="114"/>
        <end position="132"/>
    </location>
</feature>
<keyword evidence="1" id="KW-0472">Membrane</keyword>
<dbReference type="PANTHER" id="PTHR14969">
    <property type="entry name" value="SPHINGOSINE-1-PHOSPHATE PHOSPHOHYDROLASE"/>
    <property type="match status" value="1"/>
</dbReference>
<dbReference type="Pfam" id="PF01569">
    <property type="entry name" value="PAP2"/>
    <property type="match status" value="1"/>
</dbReference>
<keyword evidence="1" id="KW-0812">Transmembrane</keyword>
<name>A0A7K1GFU2_9FLAO</name>
<dbReference type="Proteomes" id="UP000447545">
    <property type="component" value="Unassembled WGS sequence"/>
</dbReference>
<dbReference type="RefSeq" id="WP_155088547.1">
    <property type="nucleotide sequence ID" value="NZ_WJYA01000004.1"/>
</dbReference>
<dbReference type="EMBL" id="WJYA01000004">
    <property type="protein sequence ID" value="MTE26739.1"/>
    <property type="molecule type" value="Genomic_DNA"/>
</dbReference>
<dbReference type="InterPro" id="IPR036938">
    <property type="entry name" value="PAP2/HPO_sf"/>
</dbReference>
<feature type="transmembrane region" description="Helical" evidence="1">
    <location>
        <begin position="27"/>
        <end position="48"/>
    </location>
</feature>
<dbReference type="Gene3D" id="1.20.144.10">
    <property type="entry name" value="Phosphatidic acid phosphatase type 2/haloperoxidase"/>
    <property type="match status" value="2"/>
</dbReference>
<evidence type="ECO:0000313" key="4">
    <source>
        <dbReference type="Proteomes" id="UP000447545"/>
    </source>
</evidence>
<dbReference type="SUPFAM" id="SSF48317">
    <property type="entry name" value="Acid phosphatase/Vanadium-dependent haloperoxidase"/>
    <property type="match status" value="1"/>
</dbReference>
<dbReference type="CDD" id="cd03392">
    <property type="entry name" value="PAP2_like_2"/>
    <property type="match status" value="1"/>
</dbReference>
<reference evidence="3 4" key="1">
    <citation type="submission" date="2019-11" db="EMBL/GenBank/DDBJ databases">
        <title>Winogradskyella ouciana sp. nov., isolated from the hadal seawater of the Mariana Trench.</title>
        <authorList>
            <person name="Liu R."/>
        </authorList>
    </citation>
    <scope>NUCLEOTIDE SEQUENCE [LARGE SCALE GENOMIC DNA]</scope>
    <source>
        <strain evidence="3 4">ZXX205</strain>
    </source>
</reference>
<feature type="transmembrane region" description="Helical" evidence="1">
    <location>
        <begin position="152"/>
        <end position="174"/>
    </location>
</feature>
<keyword evidence="4" id="KW-1185">Reference proteome</keyword>
<dbReference type="InterPro" id="IPR000326">
    <property type="entry name" value="PAP2/HPO"/>
</dbReference>
<dbReference type="AlphaFoldDB" id="A0A7K1GFU2"/>
<feature type="transmembrane region" description="Helical" evidence="1">
    <location>
        <begin position="216"/>
        <end position="236"/>
    </location>
</feature>
<proteinExistence type="predicted"/>